<dbReference type="PaxDb" id="3880-AES95291"/>
<reference evidence="3 5" key="2">
    <citation type="journal article" date="2014" name="BMC Genomics">
        <title>An improved genome release (version Mt4.0) for the model legume Medicago truncatula.</title>
        <authorList>
            <person name="Tang H."/>
            <person name="Krishnakumar V."/>
            <person name="Bidwell S."/>
            <person name="Rosen B."/>
            <person name="Chan A."/>
            <person name="Zhou S."/>
            <person name="Gentzbittel L."/>
            <person name="Childs K.L."/>
            <person name="Yandell M."/>
            <person name="Gundlach H."/>
            <person name="Mayer K.F."/>
            <person name="Schwartz D.C."/>
            <person name="Town C.D."/>
        </authorList>
    </citation>
    <scope>GENOME REANNOTATION</scope>
    <source>
        <strain evidence="4 5">cv. Jemalong A17</strain>
    </source>
</reference>
<protein>
    <recommendedName>
        <fullName evidence="2">C2H2-type domain-containing protein</fullName>
    </recommendedName>
</protein>
<evidence type="ECO:0000313" key="3">
    <source>
        <dbReference type="EMBL" id="AES95291.1"/>
    </source>
</evidence>
<feature type="compositionally biased region" description="Acidic residues" evidence="1">
    <location>
        <begin position="48"/>
        <end position="58"/>
    </location>
</feature>
<feature type="compositionally biased region" description="Acidic residues" evidence="1">
    <location>
        <begin position="236"/>
        <end position="246"/>
    </location>
</feature>
<dbReference type="InterPro" id="IPR013087">
    <property type="entry name" value="Znf_C2H2_type"/>
</dbReference>
<name>G7K024_MEDTR</name>
<dbReference type="eggNOG" id="KOG1721">
    <property type="taxonomic scope" value="Eukaryota"/>
</dbReference>
<gene>
    <name evidence="3" type="ordered locus">MTR_5g023910</name>
</gene>
<evidence type="ECO:0000256" key="1">
    <source>
        <dbReference type="SAM" id="MobiDB-lite"/>
    </source>
</evidence>
<evidence type="ECO:0000313" key="4">
    <source>
        <dbReference type="EnsemblPlants" id="AES95291"/>
    </source>
</evidence>
<dbReference type="Proteomes" id="UP000002051">
    <property type="component" value="Chromosome 5"/>
</dbReference>
<evidence type="ECO:0000313" key="5">
    <source>
        <dbReference type="Proteomes" id="UP000002051"/>
    </source>
</evidence>
<dbReference type="PROSITE" id="PS00028">
    <property type="entry name" value="ZINC_FINGER_C2H2_1"/>
    <property type="match status" value="1"/>
</dbReference>
<accession>G7K024</accession>
<dbReference type="EMBL" id="CM001221">
    <property type="protein sequence ID" value="AES95291.1"/>
    <property type="molecule type" value="Genomic_DNA"/>
</dbReference>
<feature type="region of interest" description="Disordered" evidence="1">
    <location>
        <begin position="140"/>
        <end position="159"/>
    </location>
</feature>
<reference evidence="3 5" key="1">
    <citation type="journal article" date="2011" name="Nature">
        <title>The Medicago genome provides insight into the evolution of rhizobial symbioses.</title>
        <authorList>
            <person name="Young N.D."/>
            <person name="Debelle F."/>
            <person name="Oldroyd G.E."/>
            <person name="Geurts R."/>
            <person name="Cannon S.B."/>
            <person name="Udvardi M.K."/>
            <person name="Benedito V.A."/>
            <person name="Mayer K.F."/>
            <person name="Gouzy J."/>
            <person name="Schoof H."/>
            <person name="Van de Peer Y."/>
            <person name="Proost S."/>
            <person name="Cook D.R."/>
            <person name="Meyers B.C."/>
            <person name="Spannagl M."/>
            <person name="Cheung F."/>
            <person name="De Mita S."/>
            <person name="Krishnakumar V."/>
            <person name="Gundlach H."/>
            <person name="Zhou S."/>
            <person name="Mudge J."/>
            <person name="Bharti A.K."/>
            <person name="Murray J.D."/>
            <person name="Naoumkina M.A."/>
            <person name="Rosen B."/>
            <person name="Silverstein K.A."/>
            <person name="Tang H."/>
            <person name="Rombauts S."/>
            <person name="Zhao P.X."/>
            <person name="Zhou P."/>
            <person name="Barbe V."/>
            <person name="Bardou P."/>
            <person name="Bechner M."/>
            <person name="Bellec A."/>
            <person name="Berger A."/>
            <person name="Berges H."/>
            <person name="Bidwell S."/>
            <person name="Bisseling T."/>
            <person name="Choisne N."/>
            <person name="Couloux A."/>
            <person name="Denny R."/>
            <person name="Deshpande S."/>
            <person name="Dai X."/>
            <person name="Doyle J.J."/>
            <person name="Dudez A.M."/>
            <person name="Farmer A.D."/>
            <person name="Fouteau S."/>
            <person name="Franken C."/>
            <person name="Gibelin C."/>
            <person name="Gish J."/>
            <person name="Goldstein S."/>
            <person name="Gonzalez A.J."/>
            <person name="Green P.J."/>
            <person name="Hallab A."/>
            <person name="Hartog M."/>
            <person name="Hua A."/>
            <person name="Humphray S.J."/>
            <person name="Jeong D.H."/>
            <person name="Jing Y."/>
            <person name="Jocker A."/>
            <person name="Kenton S.M."/>
            <person name="Kim D.J."/>
            <person name="Klee K."/>
            <person name="Lai H."/>
            <person name="Lang C."/>
            <person name="Lin S."/>
            <person name="Macmil S.L."/>
            <person name="Magdelenat G."/>
            <person name="Matthews L."/>
            <person name="McCorrison J."/>
            <person name="Monaghan E.L."/>
            <person name="Mun J.H."/>
            <person name="Najar F.Z."/>
            <person name="Nicholson C."/>
            <person name="Noirot C."/>
            <person name="O'Bleness M."/>
            <person name="Paule C.R."/>
            <person name="Poulain J."/>
            <person name="Prion F."/>
            <person name="Qin B."/>
            <person name="Qu C."/>
            <person name="Retzel E.F."/>
            <person name="Riddle C."/>
            <person name="Sallet E."/>
            <person name="Samain S."/>
            <person name="Samson N."/>
            <person name="Sanders I."/>
            <person name="Saurat O."/>
            <person name="Scarpelli C."/>
            <person name="Schiex T."/>
            <person name="Segurens B."/>
            <person name="Severin A.J."/>
            <person name="Sherrier D.J."/>
            <person name="Shi R."/>
            <person name="Sims S."/>
            <person name="Singer S.R."/>
            <person name="Sinharoy S."/>
            <person name="Sterck L."/>
            <person name="Viollet A."/>
            <person name="Wang B.B."/>
            <person name="Wang K."/>
            <person name="Wang M."/>
            <person name="Wang X."/>
            <person name="Warfsmann J."/>
            <person name="Weissenbach J."/>
            <person name="White D.D."/>
            <person name="White J.D."/>
            <person name="Wiley G.B."/>
            <person name="Wincker P."/>
            <person name="Xing Y."/>
            <person name="Yang L."/>
            <person name="Yao Z."/>
            <person name="Ying F."/>
            <person name="Zhai J."/>
            <person name="Zhou L."/>
            <person name="Zuber A."/>
            <person name="Denarie J."/>
            <person name="Dixon R.A."/>
            <person name="May G.D."/>
            <person name="Schwartz D.C."/>
            <person name="Rogers J."/>
            <person name="Quetier F."/>
            <person name="Town C.D."/>
            <person name="Roe B.A."/>
        </authorList>
    </citation>
    <scope>NUCLEOTIDE SEQUENCE [LARGE SCALE GENOMIC DNA]</scope>
    <source>
        <strain evidence="3">A17</strain>
        <strain evidence="4 5">cv. Jemalong A17</strain>
    </source>
</reference>
<dbReference type="PANTHER" id="PTHR47591">
    <property type="entry name" value="ZINC FINGER PROTEIN ZAT2-RELATED"/>
    <property type="match status" value="1"/>
</dbReference>
<dbReference type="PANTHER" id="PTHR47591:SF13">
    <property type="entry name" value="OS02G0293900 PROTEIN"/>
    <property type="match status" value="1"/>
</dbReference>
<organism evidence="3 5">
    <name type="scientific">Medicago truncatula</name>
    <name type="common">Barrel medic</name>
    <name type="synonym">Medicago tribuloides</name>
    <dbReference type="NCBI Taxonomy" id="3880"/>
    <lineage>
        <taxon>Eukaryota</taxon>
        <taxon>Viridiplantae</taxon>
        <taxon>Streptophyta</taxon>
        <taxon>Embryophyta</taxon>
        <taxon>Tracheophyta</taxon>
        <taxon>Spermatophyta</taxon>
        <taxon>Magnoliopsida</taxon>
        <taxon>eudicotyledons</taxon>
        <taxon>Gunneridae</taxon>
        <taxon>Pentapetalae</taxon>
        <taxon>rosids</taxon>
        <taxon>fabids</taxon>
        <taxon>Fabales</taxon>
        <taxon>Fabaceae</taxon>
        <taxon>Papilionoideae</taxon>
        <taxon>50 kb inversion clade</taxon>
        <taxon>NPAAA clade</taxon>
        <taxon>Hologalegina</taxon>
        <taxon>IRL clade</taxon>
        <taxon>Trifolieae</taxon>
        <taxon>Medicago</taxon>
    </lineage>
</organism>
<feature type="region of interest" description="Disordered" evidence="1">
    <location>
        <begin position="1"/>
        <end position="73"/>
    </location>
</feature>
<proteinExistence type="predicted"/>
<sequence length="246" mass="26527">MENVPVNESSPNNTTPATSPQRTLAEHDQPPVETNTEGDTVLKTPEEVLAELTDDDDDLIPKGGDEGNEEDDGAFRTMVIALTADGSSVIQQVGSDGHVFKKRKGNQLKDPPSGSPTCPECKRQFATWKAAFGHMRKHPERAHRGFFPPPTFSTVAPVPAEGDGLGDKINEGVSSLARELVFDLNRSIESTAGSSAGGSGHITKEIQAAPAPEPAPAPAENEERRRRDFDLNELPPPEEDEETEEK</sequence>
<dbReference type="OMA" id="THDLAPM"/>
<dbReference type="STRING" id="3880.G7K024"/>
<dbReference type="HOGENOM" id="CLU_1130533_0_0_1"/>
<evidence type="ECO:0000259" key="2">
    <source>
        <dbReference type="PROSITE" id="PS00028"/>
    </source>
</evidence>
<keyword evidence="5" id="KW-1185">Reference proteome</keyword>
<feature type="compositionally biased region" description="Basic and acidic residues" evidence="1">
    <location>
        <begin position="221"/>
        <end position="230"/>
    </location>
</feature>
<dbReference type="EnsemblPlants" id="AES95291">
    <property type="protein sequence ID" value="AES95291"/>
    <property type="gene ID" value="MTR_5g023910"/>
</dbReference>
<dbReference type="AlphaFoldDB" id="G7K024"/>
<reference evidence="4" key="3">
    <citation type="submission" date="2015-04" db="UniProtKB">
        <authorList>
            <consortium name="EnsemblPlants"/>
        </authorList>
    </citation>
    <scope>IDENTIFICATION</scope>
    <source>
        <strain evidence="4">cv. Jemalong A17</strain>
    </source>
</reference>
<feature type="compositionally biased region" description="Polar residues" evidence="1">
    <location>
        <begin position="1"/>
        <end position="22"/>
    </location>
</feature>
<feature type="region of interest" description="Disordered" evidence="1">
    <location>
        <begin position="190"/>
        <end position="246"/>
    </location>
</feature>
<feature type="domain" description="C2H2-type" evidence="2">
    <location>
        <begin position="118"/>
        <end position="138"/>
    </location>
</feature>